<evidence type="ECO:0000256" key="1">
    <source>
        <dbReference type="ARBA" id="ARBA00003174"/>
    </source>
</evidence>
<keyword evidence="5 10" id="KW-0732">Signal</keyword>
<dbReference type="VEuPathDB" id="FungiDB:CCM_07721"/>
<dbReference type="InterPro" id="IPR001736">
    <property type="entry name" value="PLipase_D/transphosphatidylase"/>
</dbReference>
<keyword evidence="8 12" id="KW-0482">Metalloprotease</keyword>
<sequence length="311" mass="33802">MLLCSRIVAALLAALPLAAAIPPQHGSEFCVAHGSDDGRKVHAKLLASDASIMKDVAVGTANLVDATGFDTSIDARQAGSTAPMVFNTYVHIIQNASGTSPSAGYISRQQIDSQIRVLNQQYALAKIAFNYVNTSYTVNTRWANAAYPGSSVEGEMIPRLRIGGRLDLNLFYIPSWRGSGYCRYPFWIGSNDQYLSIDGCMAASDSFPDGSLNRRGFLSVHEVGHWFGLLHTFDGGCSQTQGDYVADTPAEASANWETNCPVGRNTCPQLPGLDPIENHMDYSREPCKTGFTPGQAVRMREMALLYRYARG</sequence>
<dbReference type="Pfam" id="PF05572">
    <property type="entry name" value="Peptidase_M43"/>
    <property type="match status" value="1"/>
</dbReference>
<gene>
    <name evidence="12" type="ORF">A9K55_007297</name>
</gene>
<dbReference type="Proteomes" id="UP000323067">
    <property type="component" value="Chromosome vii"/>
</dbReference>
<evidence type="ECO:0000256" key="7">
    <source>
        <dbReference type="ARBA" id="ARBA00022833"/>
    </source>
</evidence>
<evidence type="ECO:0000256" key="6">
    <source>
        <dbReference type="ARBA" id="ARBA00022801"/>
    </source>
</evidence>
<dbReference type="EMBL" id="CP023324">
    <property type="protein sequence ID" value="ATY61547.1"/>
    <property type="molecule type" value="Genomic_DNA"/>
</dbReference>
<dbReference type="GO" id="GO:0046872">
    <property type="term" value="F:metal ion binding"/>
    <property type="evidence" value="ECO:0007669"/>
    <property type="project" value="UniProtKB-KW"/>
</dbReference>
<dbReference type="GO" id="GO:0006508">
    <property type="term" value="P:proteolysis"/>
    <property type="evidence" value="ECO:0007669"/>
    <property type="project" value="UniProtKB-KW"/>
</dbReference>
<dbReference type="SUPFAM" id="SSF55486">
    <property type="entry name" value="Metalloproteases ('zincins'), catalytic domain"/>
    <property type="match status" value="1"/>
</dbReference>
<dbReference type="OrthoDB" id="536211at2759"/>
<dbReference type="PANTHER" id="PTHR47466:SF1">
    <property type="entry name" value="METALLOPROTEASE MEP1 (AFU_ORTHOLOGUE AFUA_1G07730)-RELATED"/>
    <property type="match status" value="1"/>
</dbReference>
<feature type="domain" description="PLD phosphodiesterase" evidence="11">
    <location>
        <begin position="37"/>
        <end position="67"/>
    </location>
</feature>
<keyword evidence="6" id="KW-0378">Hydrolase</keyword>
<evidence type="ECO:0000256" key="8">
    <source>
        <dbReference type="ARBA" id="ARBA00023049"/>
    </source>
</evidence>
<keyword evidence="7" id="KW-0862">Zinc</keyword>
<dbReference type="AlphaFoldDB" id="A0A2H4SEM8"/>
<keyword evidence="4" id="KW-0479">Metal-binding</keyword>
<evidence type="ECO:0000256" key="2">
    <source>
        <dbReference type="ARBA" id="ARBA00008721"/>
    </source>
</evidence>
<feature type="signal peptide" evidence="10">
    <location>
        <begin position="1"/>
        <end position="20"/>
    </location>
</feature>
<dbReference type="VEuPathDB" id="FungiDB:A9K55_007297"/>
<evidence type="ECO:0000256" key="3">
    <source>
        <dbReference type="ARBA" id="ARBA00022670"/>
    </source>
</evidence>
<organism evidence="12 13">
    <name type="scientific">Cordyceps militaris</name>
    <name type="common">Caterpillar fungus</name>
    <name type="synonym">Clavaria militaris</name>
    <dbReference type="NCBI Taxonomy" id="73501"/>
    <lineage>
        <taxon>Eukaryota</taxon>
        <taxon>Fungi</taxon>
        <taxon>Dikarya</taxon>
        <taxon>Ascomycota</taxon>
        <taxon>Pezizomycotina</taxon>
        <taxon>Sordariomycetes</taxon>
        <taxon>Hypocreomycetidae</taxon>
        <taxon>Hypocreales</taxon>
        <taxon>Cordycipitaceae</taxon>
        <taxon>Cordyceps</taxon>
    </lineage>
</organism>
<evidence type="ECO:0000313" key="12">
    <source>
        <dbReference type="EMBL" id="ATY61547.1"/>
    </source>
</evidence>
<dbReference type="GO" id="GO:0008237">
    <property type="term" value="F:metallopeptidase activity"/>
    <property type="evidence" value="ECO:0007669"/>
    <property type="project" value="UniProtKB-KW"/>
</dbReference>
<dbReference type="Gene3D" id="3.40.390.10">
    <property type="entry name" value="Collagenase (Catalytic Domain)"/>
    <property type="match status" value="1"/>
</dbReference>
<keyword evidence="9" id="KW-1015">Disulfide bond</keyword>
<comment type="similarity">
    <text evidence="2">Belongs to the peptidase M43B family.</text>
</comment>
<feature type="chain" id="PRO_5014159239" evidence="10">
    <location>
        <begin position="21"/>
        <end position="311"/>
    </location>
</feature>
<dbReference type="InterPro" id="IPR024079">
    <property type="entry name" value="MetalloPept_cat_dom_sf"/>
</dbReference>
<dbReference type="InterPro" id="IPR008754">
    <property type="entry name" value="Peptidase_M43"/>
</dbReference>
<comment type="function">
    <text evidence="1">Secreted metalloproteinase that allows assimilation of proteinaceous substrates.</text>
</comment>
<reference evidence="12 13" key="1">
    <citation type="journal article" date="2017" name="BMC Genomics">
        <title>Chromosome level assembly and secondary metabolite potential of the parasitic fungus Cordyceps militaris.</title>
        <authorList>
            <person name="Kramer G.J."/>
            <person name="Nodwell J.R."/>
        </authorList>
    </citation>
    <scope>NUCLEOTIDE SEQUENCE [LARGE SCALE GENOMIC DNA]</scope>
    <source>
        <strain evidence="12 13">ATCC 34164</strain>
    </source>
</reference>
<dbReference type="CDD" id="cd04275">
    <property type="entry name" value="ZnMc_pappalysin_like"/>
    <property type="match status" value="1"/>
</dbReference>
<proteinExistence type="inferred from homology"/>
<evidence type="ECO:0000313" key="13">
    <source>
        <dbReference type="Proteomes" id="UP000323067"/>
    </source>
</evidence>
<name>A0A2H4SEM8_CORMI</name>
<protein>
    <submittedName>
        <fullName evidence="12">Metalloprotease MEP1</fullName>
    </submittedName>
</protein>
<evidence type="ECO:0000256" key="4">
    <source>
        <dbReference type="ARBA" id="ARBA00022723"/>
    </source>
</evidence>
<evidence type="ECO:0000256" key="9">
    <source>
        <dbReference type="ARBA" id="ARBA00023157"/>
    </source>
</evidence>
<dbReference type="PROSITE" id="PS50035">
    <property type="entry name" value="PLD"/>
    <property type="match status" value="1"/>
</dbReference>
<dbReference type="PANTHER" id="PTHR47466">
    <property type="match status" value="1"/>
</dbReference>
<evidence type="ECO:0000256" key="10">
    <source>
        <dbReference type="SAM" id="SignalP"/>
    </source>
</evidence>
<evidence type="ECO:0000256" key="5">
    <source>
        <dbReference type="ARBA" id="ARBA00022729"/>
    </source>
</evidence>
<evidence type="ECO:0000259" key="11">
    <source>
        <dbReference type="PROSITE" id="PS50035"/>
    </source>
</evidence>
<accession>A0A2H4SEM8</accession>
<keyword evidence="3 12" id="KW-0645">Protease</keyword>